<keyword evidence="4" id="KW-1185">Reference proteome</keyword>
<evidence type="ECO:0000256" key="1">
    <source>
        <dbReference type="ARBA" id="ARBA00005254"/>
    </source>
</evidence>
<keyword evidence="2" id="KW-0456">Lyase</keyword>
<name>A0A5D3FSX6_9ACTN</name>
<dbReference type="CDD" id="cd06558">
    <property type="entry name" value="crotonase-like"/>
    <property type="match status" value="1"/>
</dbReference>
<dbReference type="InterPro" id="IPR001753">
    <property type="entry name" value="Enoyl-CoA_hydra/iso"/>
</dbReference>
<protein>
    <submittedName>
        <fullName evidence="3">Enoyl-CoA hydratase/isomerase family protein</fullName>
    </submittedName>
</protein>
<accession>A0A5D3FSX6</accession>
<dbReference type="GO" id="GO:0016829">
    <property type="term" value="F:lyase activity"/>
    <property type="evidence" value="ECO:0007669"/>
    <property type="project" value="UniProtKB-KW"/>
</dbReference>
<dbReference type="AlphaFoldDB" id="A0A5D3FSX6"/>
<evidence type="ECO:0000313" key="4">
    <source>
        <dbReference type="Proteomes" id="UP000323505"/>
    </source>
</evidence>
<dbReference type="SUPFAM" id="SSF52096">
    <property type="entry name" value="ClpP/crotonase"/>
    <property type="match status" value="1"/>
</dbReference>
<keyword evidence="3" id="KW-0413">Isomerase</keyword>
<sequence>MARGGEETPPPRIAEVRRRCLDSTALQGGFAFPEVDDCFHVAGPPVAGVGGRRAPRLASARATDRFVPRPLKTARRPPRFLEGGGLRTIGRVDIRVDAADGVGTITIDRPAKRNAMSAAMWRALPPLLDDLAADPGVRAVVLTGAGGNFCAGADISELADIHRDDESHLATVAERALAAFPKPTLAAIEGYCVGGGCQLAAACDLRFAADGARFGVTPARLGIVYPAAATERLVRLLGPSAAKYLLYSADLIDAAHALRIGLLDEVVPAEGLRARVAAFTATLASRSLLTQRATKEIVDAAAAGTPTADAAKRWLAEMAASGEVEEGVAAFLERRAPAFRWTSPIR</sequence>
<dbReference type="InterPro" id="IPR029045">
    <property type="entry name" value="ClpP/crotonase-like_dom_sf"/>
</dbReference>
<organism evidence="3 4">
    <name type="scientific">Actinomadura decatromicini</name>
    <dbReference type="NCBI Taxonomy" id="2604572"/>
    <lineage>
        <taxon>Bacteria</taxon>
        <taxon>Bacillati</taxon>
        <taxon>Actinomycetota</taxon>
        <taxon>Actinomycetes</taxon>
        <taxon>Streptosporangiales</taxon>
        <taxon>Thermomonosporaceae</taxon>
        <taxon>Actinomadura</taxon>
    </lineage>
</organism>
<dbReference type="PANTHER" id="PTHR11941">
    <property type="entry name" value="ENOYL-COA HYDRATASE-RELATED"/>
    <property type="match status" value="1"/>
</dbReference>
<dbReference type="GO" id="GO:0006635">
    <property type="term" value="P:fatty acid beta-oxidation"/>
    <property type="evidence" value="ECO:0007669"/>
    <property type="project" value="TreeGrafter"/>
</dbReference>
<dbReference type="Proteomes" id="UP000323505">
    <property type="component" value="Unassembled WGS sequence"/>
</dbReference>
<evidence type="ECO:0000256" key="2">
    <source>
        <dbReference type="ARBA" id="ARBA00023239"/>
    </source>
</evidence>
<dbReference type="EMBL" id="VSRQ01000002">
    <property type="protein sequence ID" value="TYK50850.1"/>
    <property type="molecule type" value="Genomic_DNA"/>
</dbReference>
<dbReference type="Gene3D" id="3.90.226.10">
    <property type="entry name" value="2-enoyl-CoA Hydratase, Chain A, domain 1"/>
    <property type="match status" value="1"/>
</dbReference>
<proteinExistence type="inferred from homology"/>
<comment type="caution">
    <text evidence="3">The sequence shown here is derived from an EMBL/GenBank/DDBJ whole genome shotgun (WGS) entry which is preliminary data.</text>
</comment>
<dbReference type="Gene3D" id="1.10.12.10">
    <property type="entry name" value="Lyase 2-enoyl-coa Hydratase, Chain A, domain 2"/>
    <property type="match status" value="1"/>
</dbReference>
<evidence type="ECO:0000313" key="3">
    <source>
        <dbReference type="EMBL" id="TYK50850.1"/>
    </source>
</evidence>
<dbReference type="Pfam" id="PF00378">
    <property type="entry name" value="ECH_1"/>
    <property type="match status" value="1"/>
</dbReference>
<gene>
    <name evidence="3" type="ORF">FXF68_10295</name>
</gene>
<dbReference type="InterPro" id="IPR014748">
    <property type="entry name" value="Enoyl-CoA_hydra_C"/>
</dbReference>
<comment type="similarity">
    <text evidence="1">Belongs to the enoyl-CoA hydratase/isomerase family.</text>
</comment>
<dbReference type="PANTHER" id="PTHR11941:SF127">
    <property type="entry name" value="ENOYL-COA HYDRATASE ECHA18 (ENOYL HYDRASE) (UNSATURATED ACYL-COA HYDRATASE) (CROTONASE)-RELATED"/>
    <property type="match status" value="1"/>
</dbReference>
<reference evidence="3 4" key="1">
    <citation type="submission" date="2019-08" db="EMBL/GenBank/DDBJ databases">
        <title>Actinomadura sp. nov. CYP1-5 isolated from mountain soil.</title>
        <authorList>
            <person name="Songsumanus A."/>
            <person name="Kuncharoen N."/>
            <person name="Kudo T."/>
            <person name="Yuki M."/>
            <person name="Igarashi Y."/>
            <person name="Tanasupawat S."/>
        </authorList>
    </citation>
    <scope>NUCLEOTIDE SEQUENCE [LARGE SCALE GENOMIC DNA]</scope>
    <source>
        <strain evidence="3 4">CYP1-5</strain>
    </source>
</reference>
<dbReference type="GO" id="GO:0016853">
    <property type="term" value="F:isomerase activity"/>
    <property type="evidence" value="ECO:0007669"/>
    <property type="project" value="UniProtKB-KW"/>
</dbReference>